<feature type="domain" description="USP" evidence="3">
    <location>
        <begin position="49"/>
        <end position="626"/>
    </location>
</feature>
<feature type="region of interest" description="Disordered" evidence="2">
    <location>
        <begin position="455"/>
        <end position="551"/>
    </location>
</feature>
<organism evidence="4 5">
    <name type="scientific">Alectoria fallacina</name>
    <dbReference type="NCBI Taxonomy" id="1903189"/>
    <lineage>
        <taxon>Eukaryota</taxon>
        <taxon>Fungi</taxon>
        <taxon>Dikarya</taxon>
        <taxon>Ascomycota</taxon>
        <taxon>Pezizomycotina</taxon>
        <taxon>Lecanoromycetes</taxon>
        <taxon>OSLEUM clade</taxon>
        <taxon>Lecanoromycetidae</taxon>
        <taxon>Lecanorales</taxon>
        <taxon>Lecanorineae</taxon>
        <taxon>Parmeliaceae</taxon>
        <taxon>Alectoria</taxon>
    </lineage>
</organism>
<dbReference type="PANTHER" id="PTHR24006">
    <property type="entry name" value="UBIQUITIN CARBOXYL-TERMINAL HYDROLASE"/>
    <property type="match status" value="1"/>
</dbReference>
<dbReference type="GO" id="GO:0005829">
    <property type="term" value="C:cytosol"/>
    <property type="evidence" value="ECO:0007669"/>
    <property type="project" value="TreeGrafter"/>
</dbReference>
<sequence>MPDRPLTVLTYAASASLAAVALVYFFNPNYLIDGDSSTSSASTRKKGIVGLFNPANDCFINSILQSLAGLGELRLYLIREIHRRELGGPPVYAAVPLVDSNGKEVDGRKLASLQSGEVTLGLKNMIDRLNERPIYKKTISAAKFIGVLEHAFGTRISKSQQDAQELLQIVAEKLSEEYQAGREARKRARTAQNGIVSNVESTPTQASPPQEPPIPDEGMDNKADHAPKNAPSTQEPVNPDELDSLAEEEDGFPLEGQTEARTECQFCHFVPKASPTSFVMLNLMVPQKSSTTLNECFDAHFKTEYIDDYKCDKCRLEHAAEVYSKELERARSEERKATIHASIENLQKALEEDPEKAPEGVELPDTRLAPKRRIARHIEITTFPKVLVVHLSRSVFDPRSSSTKNLAKVTFPERLPVGGLLNRRNYKLLGMVTHKGTHNSGHYETFRRQHLYAPYSTPHLDNASGPYRATPNQSGSTLPIPQVSAESPNLSQEANASISSPDITGRTSSSSASPSSNSQTPPSTRPSSGSTNGMHAHKDSDVSIAPKLPPTGIDYVKDRLLNQEPKSRPTTATTSRSSVVDVSRFKRKKHPIDRWWRISDDKIKECKTSDVLSMQKEVYMLFYEMEKAEIERR</sequence>
<dbReference type="PROSITE" id="PS00972">
    <property type="entry name" value="USP_1"/>
    <property type="match status" value="1"/>
</dbReference>
<dbReference type="InterPro" id="IPR028889">
    <property type="entry name" value="USP"/>
</dbReference>
<reference evidence="4" key="1">
    <citation type="submission" date="2021-03" db="EMBL/GenBank/DDBJ databases">
        <authorList>
            <person name="Tagirdzhanova G."/>
        </authorList>
    </citation>
    <scope>NUCLEOTIDE SEQUENCE</scope>
</reference>
<dbReference type="InterPro" id="IPR001394">
    <property type="entry name" value="Peptidase_C19_UCH"/>
</dbReference>
<feature type="compositionally biased region" description="Polar residues" evidence="2">
    <location>
        <begin position="190"/>
        <end position="208"/>
    </location>
</feature>
<dbReference type="Proteomes" id="UP000664203">
    <property type="component" value="Unassembled WGS sequence"/>
</dbReference>
<dbReference type="GO" id="GO:0004843">
    <property type="term" value="F:cysteine-type deubiquitinase activity"/>
    <property type="evidence" value="ECO:0007669"/>
    <property type="project" value="UniProtKB-UniRule"/>
</dbReference>
<name>A0A8H3G5S7_9LECA</name>
<dbReference type="OrthoDB" id="2248014at2759"/>
<comment type="catalytic activity">
    <reaction evidence="1">
        <text>Thiol-dependent hydrolysis of ester, thioester, amide, peptide and isopeptide bonds formed by the C-terminal Gly of ubiquitin (a 76-residue protein attached to proteins as an intracellular targeting signal).</text>
        <dbReference type="EC" id="3.4.19.12"/>
    </reaction>
</comment>
<comment type="similarity">
    <text evidence="1">Belongs to the peptidase C19 family.</text>
</comment>
<dbReference type="Pfam" id="PF00443">
    <property type="entry name" value="UCH"/>
    <property type="match status" value="1"/>
</dbReference>
<keyword evidence="5" id="KW-1185">Reference proteome</keyword>
<keyword evidence="1" id="KW-0378">Hydrolase</keyword>
<dbReference type="PANTHER" id="PTHR24006:SF904">
    <property type="entry name" value="UBIQUITIN CARBOXYL-TERMINAL HYDROLASE 16"/>
    <property type="match status" value="1"/>
</dbReference>
<dbReference type="GO" id="GO:0016579">
    <property type="term" value="P:protein deubiquitination"/>
    <property type="evidence" value="ECO:0007669"/>
    <property type="project" value="InterPro"/>
</dbReference>
<feature type="compositionally biased region" description="Low complexity" evidence="2">
    <location>
        <begin position="507"/>
        <end position="531"/>
    </location>
</feature>
<dbReference type="InterPro" id="IPR038765">
    <property type="entry name" value="Papain-like_cys_pep_sf"/>
</dbReference>
<accession>A0A8H3G5S7</accession>
<dbReference type="AlphaFoldDB" id="A0A8H3G5S7"/>
<dbReference type="InterPro" id="IPR050164">
    <property type="entry name" value="Peptidase_C19"/>
</dbReference>
<dbReference type="CDD" id="cd02662">
    <property type="entry name" value="Peptidase_C19F"/>
    <property type="match status" value="1"/>
</dbReference>
<dbReference type="InterPro" id="IPR018200">
    <property type="entry name" value="USP_CS"/>
</dbReference>
<keyword evidence="1" id="KW-0833">Ubl conjugation pathway</keyword>
<evidence type="ECO:0000313" key="4">
    <source>
        <dbReference type="EMBL" id="CAF9933531.1"/>
    </source>
</evidence>
<keyword evidence="1" id="KW-0788">Thiol protease</keyword>
<dbReference type="Gene3D" id="3.90.70.10">
    <property type="entry name" value="Cysteine proteinases"/>
    <property type="match status" value="1"/>
</dbReference>
<evidence type="ECO:0000256" key="2">
    <source>
        <dbReference type="SAM" id="MobiDB-lite"/>
    </source>
</evidence>
<protein>
    <recommendedName>
        <fullName evidence="1">Ubiquitin carboxyl-terminal hydrolase</fullName>
        <ecNumber evidence="1">3.4.19.12</ecNumber>
    </recommendedName>
</protein>
<dbReference type="SUPFAM" id="SSF54001">
    <property type="entry name" value="Cysteine proteinases"/>
    <property type="match status" value="1"/>
</dbReference>
<dbReference type="PROSITE" id="PS00973">
    <property type="entry name" value="USP_2"/>
    <property type="match status" value="1"/>
</dbReference>
<keyword evidence="1" id="KW-0645">Protease</keyword>
<dbReference type="GO" id="GO:0005634">
    <property type="term" value="C:nucleus"/>
    <property type="evidence" value="ECO:0007669"/>
    <property type="project" value="TreeGrafter"/>
</dbReference>
<evidence type="ECO:0000256" key="1">
    <source>
        <dbReference type="RuleBase" id="RU366025"/>
    </source>
</evidence>
<feature type="compositionally biased region" description="Polar residues" evidence="2">
    <location>
        <begin position="470"/>
        <end position="506"/>
    </location>
</feature>
<proteinExistence type="inferred from homology"/>
<dbReference type="GO" id="GO:0006508">
    <property type="term" value="P:proteolysis"/>
    <property type="evidence" value="ECO:0007669"/>
    <property type="project" value="UniProtKB-KW"/>
</dbReference>
<comment type="caution">
    <text evidence="4">The sequence shown here is derived from an EMBL/GenBank/DDBJ whole genome shotgun (WGS) entry which is preliminary data.</text>
</comment>
<gene>
    <name evidence="4" type="ORF">ALECFALPRED_005622</name>
</gene>
<evidence type="ECO:0000313" key="5">
    <source>
        <dbReference type="Proteomes" id="UP000664203"/>
    </source>
</evidence>
<evidence type="ECO:0000259" key="3">
    <source>
        <dbReference type="PROSITE" id="PS50235"/>
    </source>
</evidence>
<dbReference type="PROSITE" id="PS50235">
    <property type="entry name" value="USP_3"/>
    <property type="match status" value="1"/>
</dbReference>
<dbReference type="EC" id="3.4.19.12" evidence="1"/>
<dbReference type="EMBL" id="CAJPDR010000356">
    <property type="protein sequence ID" value="CAF9933531.1"/>
    <property type="molecule type" value="Genomic_DNA"/>
</dbReference>
<feature type="region of interest" description="Disordered" evidence="2">
    <location>
        <begin position="181"/>
        <end position="240"/>
    </location>
</feature>